<dbReference type="PANTHER" id="PTHR15261">
    <property type="entry name" value="THROMBOSPONDIN-TYPE LAMININ G DOMAIN AND EAR REPEAT-CONTAINING"/>
    <property type="match status" value="1"/>
</dbReference>
<keyword evidence="4" id="KW-1185">Reference proteome</keyword>
<dbReference type="RefSeq" id="WP_169419408.1">
    <property type="nucleotide sequence ID" value="NZ_JABBFX010000001.1"/>
</dbReference>
<sequence length="362" mass="40598">MDCIQTLDTSGARAVETFVVDGERYLVVPQLAVDVPGQPAAMTLGNSDIEALVFRWEQSAFTPCGTLPVPGGEDAEFFTLGGRKFLATASLRTGKDPYSLRTDSTIFEWSEGRWAPFQSMPTVAAKQWRHFRIGERDFLALAQGAAEADGGRDDERSCIFEWDGERFAFFQALPSAWGYNWCFFEVDGLPLLAHADHVVPSTLWRWKGERFEPFQELEGRAGRAFCFVEAGGERWLAFARLFSETLMLRWNGQRFEPAQVLSGPGGREFRWVPGWDGGRLVQVNFLQGSREAPITRLQSLVHKLEDGRWQVDQEFPTSGGTDAVAFEEDGGAIVLVVSESLAPEVRFRAPSRVYRIAKEERP</sequence>
<accession>A0A848H757</accession>
<dbReference type="SUPFAM" id="SSF50969">
    <property type="entry name" value="YVTN repeat-like/Quinoprotein amine dehydrogenase"/>
    <property type="match status" value="1"/>
</dbReference>
<keyword evidence="2" id="KW-0677">Repeat</keyword>
<keyword evidence="1" id="KW-0732">Signal</keyword>
<gene>
    <name evidence="3" type="ORF">HHL11_16375</name>
</gene>
<protein>
    <recommendedName>
        <fullName evidence="5">EPTP domain-containing protein</fullName>
    </recommendedName>
</protein>
<dbReference type="EMBL" id="JABBFX010000001">
    <property type="protein sequence ID" value="NML45331.1"/>
    <property type="molecule type" value="Genomic_DNA"/>
</dbReference>
<dbReference type="InterPro" id="IPR005492">
    <property type="entry name" value="EPTP"/>
</dbReference>
<evidence type="ECO:0000256" key="1">
    <source>
        <dbReference type="ARBA" id="ARBA00022729"/>
    </source>
</evidence>
<dbReference type="InterPro" id="IPR009039">
    <property type="entry name" value="EAR"/>
</dbReference>
<evidence type="ECO:0008006" key="5">
    <source>
        <dbReference type="Google" id="ProtNLM"/>
    </source>
</evidence>
<dbReference type="PANTHER" id="PTHR15261:SF4">
    <property type="entry name" value="THROMBOSPONDIN-TYPE LAMININ G DOMAIN AND EAR REPEAT-CONTAINING PROTEIN"/>
    <property type="match status" value="1"/>
</dbReference>
<dbReference type="Proteomes" id="UP000541185">
    <property type="component" value="Unassembled WGS sequence"/>
</dbReference>
<dbReference type="AlphaFoldDB" id="A0A848H757"/>
<reference evidence="3 4" key="1">
    <citation type="submission" date="2020-04" db="EMBL/GenBank/DDBJ databases">
        <title>Ramlibacter sp. G-1-2-2 isolated from soil.</title>
        <authorList>
            <person name="Dahal R.H."/>
        </authorList>
    </citation>
    <scope>NUCLEOTIDE SEQUENCE [LARGE SCALE GENOMIC DNA]</scope>
    <source>
        <strain evidence="3 4">G-1-2-2</strain>
    </source>
</reference>
<evidence type="ECO:0000313" key="4">
    <source>
        <dbReference type="Proteomes" id="UP000541185"/>
    </source>
</evidence>
<proteinExistence type="predicted"/>
<organism evidence="3 4">
    <name type="scientific">Ramlibacter agri</name>
    <dbReference type="NCBI Taxonomy" id="2728837"/>
    <lineage>
        <taxon>Bacteria</taxon>
        <taxon>Pseudomonadati</taxon>
        <taxon>Pseudomonadota</taxon>
        <taxon>Betaproteobacteria</taxon>
        <taxon>Burkholderiales</taxon>
        <taxon>Comamonadaceae</taxon>
        <taxon>Ramlibacter</taxon>
    </lineage>
</organism>
<dbReference type="InterPro" id="IPR011044">
    <property type="entry name" value="Quino_amine_DH_bsu"/>
</dbReference>
<dbReference type="PROSITE" id="PS50912">
    <property type="entry name" value="EAR"/>
    <property type="match status" value="4"/>
</dbReference>
<evidence type="ECO:0000256" key="2">
    <source>
        <dbReference type="ARBA" id="ARBA00022737"/>
    </source>
</evidence>
<name>A0A848H757_9BURK</name>
<evidence type="ECO:0000313" key="3">
    <source>
        <dbReference type="EMBL" id="NML45331.1"/>
    </source>
</evidence>
<dbReference type="Pfam" id="PF03736">
    <property type="entry name" value="EPTP"/>
    <property type="match status" value="3"/>
</dbReference>
<comment type="caution">
    <text evidence="3">The sequence shown here is derived from an EMBL/GenBank/DDBJ whole genome shotgun (WGS) entry which is preliminary data.</text>
</comment>
<dbReference type="GO" id="GO:0007165">
    <property type="term" value="P:signal transduction"/>
    <property type="evidence" value="ECO:0007669"/>
    <property type="project" value="TreeGrafter"/>
</dbReference>